<evidence type="ECO:0000259" key="1">
    <source>
        <dbReference type="PROSITE" id="PS51186"/>
    </source>
</evidence>
<dbReference type="CDD" id="cd04301">
    <property type="entry name" value="NAT_SF"/>
    <property type="match status" value="1"/>
</dbReference>
<dbReference type="OrthoDB" id="3173333at2"/>
<dbReference type="GO" id="GO:0016747">
    <property type="term" value="F:acyltransferase activity, transferring groups other than amino-acyl groups"/>
    <property type="evidence" value="ECO:0007669"/>
    <property type="project" value="InterPro"/>
</dbReference>
<protein>
    <submittedName>
        <fullName evidence="2">Phosphinothricin acetyltransferase</fullName>
    </submittedName>
</protein>
<dbReference type="InterPro" id="IPR000182">
    <property type="entry name" value="GNAT_dom"/>
</dbReference>
<dbReference type="AlphaFoldDB" id="A0A2Y8ZVM5"/>
<dbReference type="Pfam" id="PF13420">
    <property type="entry name" value="Acetyltransf_4"/>
    <property type="match status" value="1"/>
</dbReference>
<accession>A0A2Y8ZVM5</accession>
<dbReference type="RefSeq" id="WP_109686961.1">
    <property type="nucleotide sequence ID" value="NZ_QGDN01000001.1"/>
</dbReference>
<dbReference type="Proteomes" id="UP000250028">
    <property type="component" value="Unassembled WGS sequence"/>
</dbReference>
<keyword evidence="2" id="KW-0808">Transferase</keyword>
<dbReference type="InterPro" id="IPR016181">
    <property type="entry name" value="Acyl_CoA_acyltransferase"/>
</dbReference>
<dbReference type="Gene3D" id="3.40.630.30">
    <property type="match status" value="1"/>
</dbReference>
<gene>
    <name evidence="2" type="ORF">SAMN04489750_2952</name>
</gene>
<feature type="domain" description="N-acetyltransferase" evidence="1">
    <location>
        <begin position="5"/>
        <end position="164"/>
    </location>
</feature>
<dbReference type="PANTHER" id="PTHR43072">
    <property type="entry name" value="N-ACETYLTRANSFERASE"/>
    <property type="match status" value="1"/>
</dbReference>
<reference evidence="3" key="1">
    <citation type="submission" date="2016-10" db="EMBL/GenBank/DDBJ databases">
        <authorList>
            <person name="Varghese N."/>
            <person name="Submissions S."/>
        </authorList>
    </citation>
    <scope>NUCLEOTIDE SEQUENCE [LARGE SCALE GENOMIC DNA]</scope>
    <source>
        <strain evidence="3">DSM 22951</strain>
    </source>
</reference>
<organism evidence="2 3">
    <name type="scientific">Branchiibius hedensis</name>
    <dbReference type="NCBI Taxonomy" id="672460"/>
    <lineage>
        <taxon>Bacteria</taxon>
        <taxon>Bacillati</taxon>
        <taxon>Actinomycetota</taxon>
        <taxon>Actinomycetes</taxon>
        <taxon>Micrococcales</taxon>
        <taxon>Dermacoccaceae</taxon>
        <taxon>Branchiibius</taxon>
    </lineage>
</organism>
<name>A0A2Y8ZVM5_9MICO</name>
<proteinExistence type="predicted"/>
<evidence type="ECO:0000313" key="3">
    <source>
        <dbReference type="Proteomes" id="UP000250028"/>
    </source>
</evidence>
<dbReference type="EMBL" id="UESZ01000001">
    <property type="protein sequence ID" value="SSA35586.1"/>
    <property type="molecule type" value="Genomic_DNA"/>
</dbReference>
<dbReference type="PROSITE" id="PS51186">
    <property type="entry name" value="GNAT"/>
    <property type="match status" value="1"/>
</dbReference>
<sequence length="174" mass="19312">MPANLTIRSADPELDAWGCARIYAPYVTDTVVSFEADPPSAPEMAQRIGSAIEWLVAVRGEDVVGYAYAVQHRQRAAYRFACDVSVYVHRDSHRSGVGSELYRHLFERLEQRNYRTLCAGITMPNEASEGLHTSLGFTRVGVYQAIGWKFGAWHDTLWMQKHLGGSGPPVGEPG</sequence>
<dbReference type="PANTHER" id="PTHR43072:SF8">
    <property type="entry name" value="ACYLTRANSFERASE FABY-RELATED"/>
    <property type="match status" value="1"/>
</dbReference>
<dbReference type="SUPFAM" id="SSF55729">
    <property type="entry name" value="Acyl-CoA N-acyltransferases (Nat)"/>
    <property type="match status" value="1"/>
</dbReference>
<evidence type="ECO:0000313" key="2">
    <source>
        <dbReference type="EMBL" id="SSA35586.1"/>
    </source>
</evidence>
<keyword evidence="3" id="KW-1185">Reference proteome</keyword>